<reference evidence="4 5" key="1">
    <citation type="submission" date="2022-12" db="EMBL/GenBank/DDBJ databases">
        <title>Chromosome-level genome of Tegillarca granosa.</title>
        <authorList>
            <person name="Kim J."/>
        </authorList>
    </citation>
    <scope>NUCLEOTIDE SEQUENCE [LARGE SCALE GENOMIC DNA]</scope>
    <source>
        <strain evidence="4">Teg-2019</strain>
        <tissue evidence="4">Adductor muscle</tissue>
    </source>
</reference>
<feature type="region of interest" description="Disordered" evidence="2">
    <location>
        <begin position="16"/>
        <end position="71"/>
    </location>
</feature>
<keyword evidence="5" id="KW-1185">Reference proteome</keyword>
<dbReference type="SUPFAM" id="SSF52200">
    <property type="entry name" value="Toll/Interleukin receptor TIR domain"/>
    <property type="match status" value="1"/>
</dbReference>
<proteinExistence type="predicted"/>
<dbReference type="Pfam" id="PF13676">
    <property type="entry name" value="TIR_2"/>
    <property type="match status" value="1"/>
</dbReference>
<evidence type="ECO:0000313" key="4">
    <source>
        <dbReference type="EMBL" id="KAJ8310041.1"/>
    </source>
</evidence>
<comment type="caution">
    <text evidence="4">The sequence shown here is derived from an EMBL/GenBank/DDBJ whole genome shotgun (WGS) entry which is preliminary data.</text>
</comment>
<dbReference type="SMART" id="SM00185">
    <property type="entry name" value="ARM"/>
    <property type="match status" value="2"/>
</dbReference>
<dbReference type="InterPro" id="IPR035897">
    <property type="entry name" value="Toll_tir_struct_dom_sf"/>
</dbReference>
<dbReference type="InterPro" id="IPR011989">
    <property type="entry name" value="ARM-like"/>
</dbReference>
<dbReference type="EMBL" id="JARBDR010000640">
    <property type="protein sequence ID" value="KAJ8310041.1"/>
    <property type="molecule type" value="Genomic_DNA"/>
</dbReference>
<protein>
    <recommendedName>
        <fullName evidence="3">TIR domain-containing protein</fullName>
    </recommendedName>
</protein>
<feature type="coiled-coil region" evidence="1">
    <location>
        <begin position="110"/>
        <end position="137"/>
    </location>
</feature>
<dbReference type="PANTHER" id="PTHR46270:SF2">
    <property type="entry name" value="TIR DOMAIN-CONTAINING PROTEIN"/>
    <property type="match status" value="1"/>
</dbReference>
<evidence type="ECO:0000313" key="5">
    <source>
        <dbReference type="Proteomes" id="UP001217089"/>
    </source>
</evidence>
<gene>
    <name evidence="4" type="ORF">KUTeg_011906</name>
</gene>
<organism evidence="4 5">
    <name type="scientific">Tegillarca granosa</name>
    <name type="common">Malaysian cockle</name>
    <name type="synonym">Anadara granosa</name>
    <dbReference type="NCBI Taxonomy" id="220873"/>
    <lineage>
        <taxon>Eukaryota</taxon>
        <taxon>Metazoa</taxon>
        <taxon>Spiralia</taxon>
        <taxon>Lophotrochozoa</taxon>
        <taxon>Mollusca</taxon>
        <taxon>Bivalvia</taxon>
        <taxon>Autobranchia</taxon>
        <taxon>Pteriomorphia</taxon>
        <taxon>Arcoida</taxon>
        <taxon>Arcoidea</taxon>
        <taxon>Arcidae</taxon>
        <taxon>Tegillarca</taxon>
    </lineage>
</organism>
<dbReference type="SUPFAM" id="SSF48371">
    <property type="entry name" value="ARM repeat"/>
    <property type="match status" value="1"/>
</dbReference>
<dbReference type="Proteomes" id="UP001217089">
    <property type="component" value="Unassembled WGS sequence"/>
</dbReference>
<name>A0ABQ9EY03_TEGGR</name>
<dbReference type="InterPro" id="IPR000157">
    <property type="entry name" value="TIR_dom"/>
</dbReference>
<evidence type="ECO:0000256" key="2">
    <source>
        <dbReference type="SAM" id="MobiDB-lite"/>
    </source>
</evidence>
<sequence>MGCLPSKQSTHVAVVHPLENQPETSDNIHLDSSKDTENKNNVKESESKNEKSQRIPENTKIENITTENKNNKIENIISNEEGENKNEKEINMFSIENIKKKETEYLDDENSLKSEKIKQYESEKKADEENKENKQIDFMAAESNREKSENGAPYEIEKKFKKEFYKHLVTTGTMSIIVEVNLEILKLGYRNETGELIQSRLKPLINSLLVLINFSDSNPEDTHVIVDYPQYLDTLGEKLIELEQKGFAVGEHKSSNKDYSVLKKILSILHNVGMYDDHHDKLHQRNFVQILTPYLESPDKNVSLSSLATLADIIIEEESGIIQTNPKILNALMNRLNKALKNKGRREGGWSVCELCRNLIKSIDKNPPFSKWDSTAIRRIARNDANKKALVNHNAAEILVKVAADGHVDEQREAVGALRTLSFNKSNQQLFVTSPDLGVIETFITLRNSPDKEVRKTCEGALWTLRDLLCQHEKYKDSVKNIPTRVSHQSATSQGHIMISYQWGNQPMMIKIKDILKSNGFKVWIDIDDMEGSTLNAMASAVEKASVVLICYSQKYKDSDNLTMTTSAVTMTTLIKAEYAFQLKKKIVPLKMEKNFKPDGWLGFIIGSKLFFDFSGKYSFESKIEGLLRELHAKLGDDKDTPDHLDLTIPKVAATVDHHPEPMPVSSKTATTSLAPVPTNTEVVKKWTNDQVKQWLDKHSLDKSKFSKITGIEIAFLQIVRKEGKKIKQNSPDFFYKSLTDMLKITDLLTMSKFVFALEDTNI</sequence>
<feature type="domain" description="TIR" evidence="3">
    <location>
        <begin position="497"/>
        <end position="627"/>
    </location>
</feature>
<dbReference type="Gene3D" id="1.25.10.10">
    <property type="entry name" value="Leucine-rich Repeat Variant"/>
    <property type="match status" value="2"/>
</dbReference>
<dbReference type="InterPro" id="IPR000225">
    <property type="entry name" value="Armadillo"/>
</dbReference>
<evidence type="ECO:0000259" key="3">
    <source>
        <dbReference type="Pfam" id="PF13676"/>
    </source>
</evidence>
<dbReference type="Gene3D" id="3.40.50.10140">
    <property type="entry name" value="Toll/interleukin-1 receptor homology (TIR) domain"/>
    <property type="match status" value="1"/>
</dbReference>
<feature type="compositionally biased region" description="Basic and acidic residues" evidence="2">
    <location>
        <begin position="26"/>
        <end position="60"/>
    </location>
</feature>
<evidence type="ECO:0000256" key="1">
    <source>
        <dbReference type="SAM" id="Coils"/>
    </source>
</evidence>
<accession>A0ABQ9EY03</accession>
<feature type="compositionally biased region" description="Low complexity" evidence="2">
    <location>
        <begin position="61"/>
        <end position="71"/>
    </location>
</feature>
<dbReference type="PANTHER" id="PTHR46270">
    <property type="entry name" value="ARMADILLO-TYPE FOLD-RELATED"/>
    <property type="match status" value="1"/>
</dbReference>
<keyword evidence="1" id="KW-0175">Coiled coil</keyword>
<dbReference type="InterPro" id="IPR016024">
    <property type="entry name" value="ARM-type_fold"/>
</dbReference>